<dbReference type="VEuPathDB" id="VectorBase:AEPI015067"/>
<reference evidence="11" key="2">
    <citation type="submission" date="2020-05" db="UniProtKB">
        <authorList>
            <consortium name="EnsemblMetazoa"/>
        </authorList>
    </citation>
    <scope>IDENTIFICATION</scope>
    <source>
        <strain evidence="11">Epiroticus2</strain>
    </source>
</reference>
<evidence type="ECO:0000256" key="7">
    <source>
        <dbReference type="ARBA" id="ARBA00023224"/>
    </source>
</evidence>
<evidence type="ECO:0000256" key="9">
    <source>
        <dbReference type="SAM" id="MobiDB-lite"/>
    </source>
</evidence>
<evidence type="ECO:0000256" key="6">
    <source>
        <dbReference type="ARBA" id="ARBA00023170"/>
    </source>
</evidence>
<dbReference type="GO" id="GO:0007165">
    <property type="term" value="P:signal transduction"/>
    <property type="evidence" value="ECO:0007669"/>
    <property type="project" value="UniProtKB-KW"/>
</dbReference>
<feature type="transmembrane region" description="Helical" evidence="8">
    <location>
        <begin position="125"/>
        <end position="144"/>
    </location>
</feature>
<dbReference type="AlphaFoldDB" id="A0A182PYZ9"/>
<comment type="subcellular location">
    <subcellularLocation>
        <location evidence="1 8">Cell membrane</location>
        <topology evidence="1 8">Multi-pass membrane protein</topology>
    </subcellularLocation>
</comment>
<accession>A0A182PYZ9</accession>
<comment type="caution">
    <text evidence="8">Lacks conserved residue(s) required for the propagation of feature annotation.</text>
</comment>
<dbReference type="GO" id="GO:0050909">
    <property type="term" value="P:sensory perception of taste"/>
    <property type="evidence" value="ECO:0007669"/>
    <property type="project" value="InterPro"/>
</dbReference>
<dbReference type="Proteomes" id="UP000075885">
    <property type="component" value="Unassembled WGS sequence"/>
</dbReference>
<dbReference type="Pfam" id="PF08395">
    <property type="entry name" value="7tm_7"/>
    <property type="match status" value="1"/>
</dbReference>
<feature type="transmembrane region" description="Helical" evidence="8">
    <location>
        <begin position="26"/>
        <end position="45"/>
    </location>
</feature>
<dbReference type="STRING" id="199890.A0A182PYZ9"/>
<feature type="compositionally biased region" description="Polar residues" evidence="9">
    <location>
        <begin position="193"/>
        <end position="203"/>
    </location>
</feature>
<dbReference type="InterPro" id="IPR013604">
    <property type="entry name" value="7TM_chemorcpt"/>
</dbReference>
<comment type="similarity">
    <text evidence="8">Belongs to the insect chemoreceptor superfamily. Gustatory receptor (GR) family.</text>
</comment>
<keyword evidence="12" id="KW-1185">Reference proteome</keyword>
<dbReference type="GO" id="GO:0005886">
    <property type="term" value="C:plasma membrane"/>
    <property type="evidence" value="ECO:0007669"/>
    <property type="project" value="UniProtKB-SubCell"/>
</dbReference>
<organism evidence="11 12">
    <name type="scientific">Anopheles epiroticus</name>
    <dbReference type="NCBI Taxonomy" id="199890"/>
    <lineage>
        <taxon>Eukaryota</taxon>
        <taxon>Metazoa</taxon>
        <taxon>Ecdysozoa</taxon>
        <taxon>Arthropoda</taxon>
        <taxon>Hexapoda</taxon>
        <taxon>Insecta</taxon>
        <taxon>Pterygota</taxon>
        <taxon>Neoptera</taxon>
        <taxon>Endopterygota</taxon>
        <taxon>Diptera</taxon>
        <taxon>Nematocera</taxon>
        <taxon>Culicoidea</taxon>
        <taxon>Culicidae</taxon>
        <taxon>Anophelinae</taxon>
        <taxon>Anopheles</taxon>
    </lineage>
</organism>
<dbReference type="GO" id="GO:0030425">
    <property type="term" value="C:dendrite"/>
    <property type="evidence" value="ECO:0007669"/>
    <property type="project" value="TreeGrafter"/>
</dbReference>
<keyword evidence="2 8" id="KW-1003">Cell membrane</keyword>
<evidence type="ECO:0000256" key="4">
    <source>
        <dbReference type="ARBA" id="ARBA00022989"/>
    </source>
</evidence>
<feature type="chain" id="PRO_5008131973" description="Gustatory receptor" evidence="10">
    <location>
        <begin position="17"/>
        <end position="426"/>
    </location>
</feature>
<feature type="transmembrane region" description="Helical" evidence="8">
    <location>
        <begin position="299"/>
        <end position="320"/>
    </location>
</feature>
<keyword evidence="4 8" id="KW-1133">Transmembrane helix</keyword>
<feature type="signal peptide" evidence="10">
    <location>
        <begin position="1"/>
        <end position="16"/>
    </location>
</feature>
<keyword evidence="3 8" id="KW-0812">Transmembrane</keyword>
<dbReference type="GO" id="GO:0007635">
    <property type="term" value="P:chemosensory behavior"/>
    <property type="evidence" value="ECO:0007669"/>
    <property type="project" value="TreeGrafter"/>
</dbReference>
<dbReference type="GO" id="GO:0043025">
    <property type="term" value="C:neuronal cell body"/>
    <property type="evidence" value="ECO:0007669"/>
    <property type="project" value="TreeGrafter"/>
</dbReference>
<reference evidence="12" key="1">
    <citation type="submission" date="2013-03" db="EMBL/GenBank/DDBJ databases">
        <title>The Genome Sequence of Anopheles epiroticus epiroticus2.</title>
        <authorList>
            <consortium name="The Broad Institute Genomics Platform"/>
            <person name="Neafsey D.E."/>
            <person name="Howell P."/>
            <person name="Walker B."/>
            <person name="Young S.K."/>
            <person name="Zeng Q."/>
            <person name="Gargeya S."/>
            <person name="Fitzgerald M."/>
            <person name="Haas B."/>
            <person name="Abouelleil A."/>
            <person name="Allen A.W."/>
            <person name="Alvarado L."/>
            <person name="Arachchi H.M."/>
            <person name="Berlin A.M."/>
            <person name="Chapman S.B."/>
            <person name="Gainer-Dewar J."/>
            <person name="Goldberg J."/>
            <person name="Griggs A."/>
            <person name="Gujja S."/>
            <person name="Hansen M."/>
            <person name="Howarth C."/>
            <person name="Imamovic A."/>
            <person name="Ireland A."/>
            <person name="Larimer J."/>
            <person name="McCowan C."/>
            <person name="Murphy C."/>
            <person name="Pearson M."/>
            <person name="Poon T.W."/>
            <person name="Priest M."/>
            <person name="Roberts A."/>
            <person name="Saif S."/>
            <person name="Shea T."/>
            <person name="Sisk P."/>
            <person name="Sykes S."/>
            <person name="Wortman J."/>
            <person name="Nusbaum C."/>
            <person name="Birren B."/>
        </authorList>
    </citation>
    <scope>NUCLEOTIDE SEQUENCE [LARGE SCALE GENOMIC DNA]</scope>
    <source>
        <strain evidence="12">Epiroticus2</strain>
    </source>
</reference>
<evidence type="ECO:0000256" key="8">
    <source>
        <dbReference type="RuleBase" id="RU363108"/>
    </source>
</evidence>
<feature type="region of interest" description="Disordered" evidence="9">
    <location>
        <begin position="192"/>
        <end position="212"/>
    </location>
</feature>
<dbReference type="GO" id="GO:0008049">
    <property type="term" value="P:male courtship behavior"/>
    <property type="evidence" value="ECO:0007669"/>
    <property type="project" value="TreeGrafter"/>
</dbReference>
<evidence type="ECO:0000256" key="1">
    <source>
        <dbReference type="ARBA" id="ARBA00004651"/>
    </source>
</evidence>
<keyword evidence="7 8" id="KW-0807">Transducer</keyword>
<evidence type="ECO:0000313" key="11">
    <source>
        <dbReference type="EnsemblMetazoa" id="AEPI015067-PA"/>
    </source>
</evidence>
<dbReference type="PANTHER" id="PTHR21143">
    <property type="entry name" value="INVERTEBRATE GUSTATORY RECEPTOR"/>
    <property type="match status" value="1"/>
</dbReference>
<name>A0A182PYZ9_9DIPT</name>
<keyword evidence="10" id="KW-0732">Signal</keyword>
<keyword evidence="5 8" id="KW-0472">Membrane</keyword>
<evidence type="ECO:0000256" key="2">
    <source>
        <dbReference type="ARBA" id="ARBA00022475"/>
    </source>
</evidence>
<comment type="function">
    <text evidence="8">Gustatory receptor which mediates acceptance or avoidance behavior, depending on its substrates.</text>
</comment>
<evidence type="ECO:0000256" key="3">
    <source>
        <dbReference type="ARBA" id="ARBA00022692"/>
    </source>
</evidence>
<evidence type="ECO:0000256" key="5">
    <source>
        <dbReference type="ARBA" id="ARBA00023136"/>
    </source>
</evidence>
<dbReference type="PANTHER" id="PTHR21143:SF104">
    <property type="entry name" value="GUSTATORY RECEPTOR 8A-RELATED"/>
    <property type="match status" value="1"/>
</dbReference>
<evidence type="ECO:0000256" key="10">
    <source>
        <dbReference type="SAM" id="SignalP"/>
    </source>
</evidence>
<evidence type="ECO:0000313" key="12">
    <source>
        <dbReference type="Proteomes" id="UP000075885"/>
    </source>
</evidence>
<sequence>MLVTLLFQLCGLQTYASSPLGSTLALLWCIGNCILYLNVLAYCVIERRALFIDARTGTGINFIPFIKTSITIVAHLVVLLEALVTRSMYRVLDVRVTSVDGALGELTDKAKPRLAQARAQFRNKLLLFGAFCCVVELGILALVYTDPLQLAIWYLTVPSLVIIRLKHLHHAYHIDRLTARFDILRERMESLAAGTSSPGQPAQTGEKKAPTSLDRWKINVSSRPAVIDPWTVQPPADHPLLRRIMVAKSTYLTLWHASKDLNGCCVYSQLANLLQNFIQCTCDLYLLYALLYLNQLDDIFGFILSIVATFTALGVVLAACENCKSQVGQMGQLLYKWHHGDEAGSLLAHTLENFSLLLQHTPVYFSLGGFFDMDFVLLKEIAAAITTYMVIFIQFMPKEDPAMADPTIASLINSTVANSTPIVKPE</sequence>
<proteinExistence type="inferred from homology"/>
<keyword evidence="6 8" id="KW-0675">Receptor</keyword>
<dbReference type="GO" id="GO:0030424">
    <property type="term" value="C:axon"/>
    <property type="evidence" value="ECO:0007669"/>
    <property type="project" value="TreeGrafter"/>
</dbReference>
<dbReference type="EnsemblMetazoa" id="AEPI015067-RA">
    <property type="protein sequence ID" value="AEPI015067-PA"/>
    <property type="gene ID" value="AEPI015067"/>
</dbReference>
<protein>
    <recommendedName>
        <fullName evidence="8">Gustatory receptor</fullName>
    </recommendedName>
</protein>